<dbReference type="InterPro" id="IPR004875">
    <property type="entry name" value="DDE_SF_endonuclease_dom"/>
</dbReference>
<organism evidence="3 4">
    <name type="scientific">Elysia crispata</name>
    <name type="common">lettuce slug</name>
    <dbReference type="NCBI Taxonomy" id="231223"/>
    <lineage>
        <taxon>Eukaryota</taxon>
        <taxon>Metazoa</taxon>
        <taxon>Spiralia</taxon>
        <taxon>Lophotrochozoa</taxon>
        <taxon>Mollusca</taxon>
        <taxon>Gastropoda</taxon>
        <taxon>Heterobranchia</taxon>
        <taxon>Euthyneura</taxon>
        <taxon>Panpulmonata</taxon>
        <taxon>Sacoglossa</taxon>
        <taxon>Placobranchoidea</taxon>
        <taxon>Plakobranchidae</taxon>
        <taxon>Elysia</taxon>
    </lineage>
</organism>
<evidence type="ECO:0000259" key="2">
    <source>
        <dbReference type="Pfam" id="PF05225"/>
    </source>
</evidence>
<proteinExistence type="predicted"/>
<dbReference type="PANTHER" id="PTHR19303">
    <property type="entry name" value="TRANSPOSON"/>
    <property type="match status" value="1"/>
</dbReference>
<evidence type="ECO:0000259" key="1">
    <source>
        <dbReference type="Pfam" id="PF03184"/>
    </source>
</evidence>
<evidence type="ECO:0000313" key="4">
    <source>
        <dbReference type="Proteomes" id="UP001283361"/>
    </source>
</evidence>
<dbReference type="AlphaFoldDB" id="A0AAE1ARM8"/>
<reference evidence="3" key="1">
    <citation type="journal article" date="2023" name="G3 (Bethesda)">
        <title>A reference genome for the long-term kleptoplast-retaining sea slug Elysia crispata morphotype clarki.</title>
        <authorList>
            <person name="Eastman K.E."/>
            <person name="Pendleton A.L."/>
            <person name="Shaikh M.A."/>
            <person name="Suttiyut T."/>
            <person name="Ogas R."/>
            <person name="Tomko P."/>
            <person name="Gavelis G."/>
            <person name="Widhalm J.R."/>
            <person name="Wisecaver J.H."/>
        </authorList>
    </citation>
    <scope>NUCLEOTIDE SEQUENCE</scope>
    <source>
        <strain evidence="3">ECLA1</strain>
    </source>
</reference>
<dbReference type="GO" id="GO:0005634">
    <property type="term" value="C:nucleus"/>
    <property type="evidence" value="ECO:0007669"/>
    <property type="project" value="TreeGrafter"/>
</dbReference>
<dbReference type="InterPro" id="IPR050863">
    <property type="entry name" value="CenT-Element_Derived"/>
</dbReference>
<dbReference type="SUPFAM" id="SSF46689">
    <property type="entry name" value="Homeodomain-like"/>
    <property type="match status" value="1"/>
</dbReference>
<dbReference type="Pfam" id="PF05225">
    <property type="entry name" value="HTH_psq"/>
    <property type="match status" value="1"/>
</dbReference>
<dbReference type="InterPro" id="IPR009057">
    <property type="entry name" value="Homeodomain-like_sf"/>
</dbReference>
<dbReference type="GO" id="GO:0003677">
    <property type="term" value="F:DNA binding"/>
    <property type="evidence" value="ECO:0007669"/>
    <property type="project" value="InterPro"/>
</dbReference>
<evidence type="ECO:0008006" key="5">
    <source>
        <dbReference type="Google" id="ProtNLM"/>
    </source>
</evidence>
<dbReference type="InterPro" id="IPR007889">
    <property type="entry name" value="HTH_Psq"/>
</dbReference>
<feature type="domain" description="DDE-1" evidence="1">
    <location>
        <begin position="80"/>
        <end position="209"/>
    </location>
</feature>
<keyword evidence="4" id="KW-1185">Reference proteome</keyword>
<evidence type="ECO:0000313" key="3">
    <source>
        <dbReference type="EMBL" id="KAK3792729.1"/>
    </source>
</evidence>
<dbReference type="PANTHER" id="PTHR19303:SF57">
    <property type="entry name" value="HTH CENPB-TYPE DOMAIN-CONTAINING PROTEIN"/>
    <property type="match status" value="1"/>
</dbReference>
<dbReference type="Proteomes" id="UP001283361">
    <property type="component" value="Unassembled WGS sequence"/>
</dbReference>
<gene>
    <name evidence="3" type="ORF">RRG08_064399</name>
</gene>
<sequence>MVRHCKKKEGTGRANLSNSQAMVDAYIAVMNGHMSANPASKHYGINKKSLLRRTNGEIPVNAQGAKRVNQHIGGSGREQITVNCSGSASGKVLPSYIVYKGKNLYEARRTGGPDGACYTTSEKGWMEGPQFLVWFSKLFLTNTEDVSGKPRILIFNGHLSRLSYALVQKAIENNVVLLRLPAHLTHLLQPFDRAVFRPVKLKWQQLLVKFARTHRGPVGKKDFPCQLKKLYEESFEPETIKAGSSSTGIYPFNPLVDRTTSNRHTATI</sequence>
<comment type="caution">
    <text evidence="3">The sequence shown here is derived from an EMBL/GenBank/DDBJ whole genome shotgun (WGS) entry which is preliminary data.</text>
</comment>
<dbReference type="Pfam" id="PF03184">
    <property type="entry name" value="DDE_1"/>
    <property type="match status" value="1"/>
</dbReference>
<feature type="domain" description="HTH psq-type" evidence="2">
    <location>
        <begin position="24"/>
        <end position="58"/>
    </location>
</feature>
<protein>
    <recommendedName>
        <fullName evidence="5">DDE-1 domain-containing protein</fullName>
    </recommendedName>
</protein>
<dbReference type="EMBL" id="JAWDGP010001334">
    <property type="protein sequence ID" value="KAK3792729.1"/>
    <property type="molecule type" value="Genomic_DNA"/>
</dbReference>
<name>A0AAE1ARM8_9GAST</name>
<accession>A0AAE1ARM8</accession>